<keyword evidence="3" id="KW-0378">Hydrolase</keyword>
<comment type="similarity">
    <text evidence="1">Belongs to the 'GDSL' lipolytic enzyme family.</text>
</comment>
<dbReference type="InterPro" id="IPR001087">
    <property type="entry name" value="GDSL"/>
</dbReference>
<keyword evidence="2 5" id="KW-0732">Signal</keyword>
<dbReference type="InterPro" id="IPR036514">
    <property type="entry name" value="SGNH_hydro_sf"/>
</dbReference>
<dbReference type="AlphaFoldDB" id="A0A2C9VQ40"/>
<dbReference type="GO" id="GO:0016788">
    <property type="term" value="F:hydrolase activity, acting on ester bonds"/>
    <property type="evidence" value="ECO:0007669"/>
    <property type="project" value="InterPro"/>
</dbReference>
<sequence>MAASSYLFFQITLIAIFILSSSIFASSVNPTSSIPRTFKKIYAFGDSFTDTGNTRSVSGPSGFGHVSSFPYGSTFFHHSTNRYSDGRLMIDFAAEMLSLPYLPPYRHLKGNATHGVNFAVAGSTLINHAFFVKNNLTLDITPESIQTQMIWFNEFLEKQGCKGPVSSGPECRAALEDALIWVGEIGVNDYAYITGSSVPGDTIRELAISSVTNFLQALLSKGVKNVVVQGLPPTGCLTLAMTLAPEDDRDDMGCVKSVNDQSSTHNAVYLAQLQDLRRKFSNTTIAYLDFWNAYRTVIKNPKAYGFMETFKACCGSGDPPYNFNGFATCGTASASVCRNPAQYINWDGVHLTEAMYKVLSGMFLNGTYSQPPFESLLGRKQSEG</sequence>
<feature type="signal peptide" evidence="5">
    <location>
        <begin position="1"/>
        <end position="25"/>
    </location>
</feature>
<evidence type="ECO:0000256" key="2">
    <source>
        <dbReference type="ARBA" id="ARBA00022729"/>
    </source>
</evidence>
<gene>
    <name evidence="6" type="ORF">MANES_06G114600v8</name>
</gene>
<reference evidence="7" key="1">
    <citation type="journal article" date="2016" name="Nat. Biotechnol.">
        <title>Sequencing wild and cultivated cassava and related species reveals extensive interspecific hybridization and genetic diversity.</title>
        <authorList>
            <person name="Bredeson J.V."/>
            <person name="Lyons J.B."/>
            <person name="Prochnik S.E."/>
            <person name="Wu G.A."/>
            <person name="Ha C.M."/>
            <person name="Edsinger-Gonzales E."/>
            <person name="Grimwood J."/>
            <person name="Schmutz J."/>
            <person name="Rabbi I.Y."/>
            <person name="Egesi C."/>
            <person name="Nauluvula P."/>
            <person name="Lebot V."/>
            <person name="Ndunguru J."/>
            <person name="Mkamilo G."/>
            <person name="Bart R.S."/>
            <person name="Setter T.L."/>
            <person name="Gleadow R.M."/>
            <person name="Kulakow P."/>
            <person name="Ferguson M.E."/>
            <person name="Rounsley S."/>
            <person name="Rokhsar D.S."/>
        </authorList>
    </citation>
    <scope>NUCLEOTIDE SEQUENCE [LARGE SCALE GENOMIC DNA]</scope>
    <source>
        <strain evidence="7">cv. AM560-2</strain>
    </source>
</reference>
<dbReference type="Gene3D" id="3.40.50.1110">
    <property type="entry name" value="SGNH hydrolase"/>
    <property type="match status" value="1"/>
</dbReference>
<protein>
    <submittedName>
        <fullName evidence="6">Uncharacterized protein</fullName>
    </submittedName>
</protein>
<dbReference type="Gramene" id="Manes.06G114600.1.v8.1">
    <property type="protein sequence ID" value="Manes.06G114600.1.v8.1.CDS"/>
    <property type="gene ID" value="Manes.06G114600.v8.1"/>
</dbReference>
<dbReference type="OrthoDB" id="1600564at2759"/>
<dbReference type="OMA" id="PFNKIYA"/>
<evidence type="ECO:0000256" key="3">
    <source>
        <dbReference type="ARBA" id="ARBA00022801"/>
    </source>
</evidence>
<dbReference type="Proteomes" id="UP000091857">
    <property type="component" value="Chromosome 6"/>
</dbReference>
<evidence type="ECO:0000313" key="6">
    <source>
        <dbReference type="EMBL" id="OAY47899.1"/>
    </source>
</evidence>
<name>A0A2C9VQ40_MANES</name>
<dbReference type="PANTHER" id="PTHR22835:SF557">
    <property type="entry name" value="LIPASE_HYDROLASE FAMILY PROTEIN, PUTATIVE, EXPRESSED-RELATED"/>
    <property type="match status" value="1"/>
</dbReference>
<evidence type="ECO:0000256" key="1">
    <source>
        <dbReference type="ARBA" id="ARBA00008668"/>
    </source>
</evidence>
<dbReference type="SUPFAM" id="SSF52266">
    <property type="entry name" value="SGNH hydrolase"/>
    <property type="match status" value="1"/>
</dbReference>
<dbReference type="EMBL" id="CM004392">
    <property type="protein sequence ID" value="OAY47899.1"/>
    <property type="molecule type" value="Genomic_DNA"/>
</dbReference>
<proteinExistence type="inferred from homology"/>
<dbReference type="CDD" id="cd01837">
    <property type="entry name" value="SGNH_plant_lipase_like"/>
    <property type="match status" value="1"/>
</dbReference>
<keyword evidence="4" id="KW-0325">Glycoprotein</keyword>
<comment type="caution">
    <text evidence="6">The sequence shown here is derived from an EMBL/GenBank/DDBJ whole genome shotgun (WGS) entry which is preliminary data.</text>
</comment>
<dbReference type="PANTHER" id="PTHR22835">
    <property type="entry name" value="ZINC FINGER FYVE DOMAIN CONTAINING PROTEIN"/>
    <property type="match status" value="1"/>
</dbReference>
<organism evidence="6 7">
    <name type="scientific">Manihot esculenta</name>
    <name type="common">Cassava</name>
    <name type="synonym">Jatropha manihot</name>
    <dbReference type="NCBI Taxonomy" id="3983"/>
    <lineage>
        <taxon>Eukaryota</taxon>
        <taxon>Viridiplantae</taxon>
        <taxon>Streptophyta</taxon>
        <taxon>Embryophyta</taxon>
        <taxon>Tracheophyta</taxon>
        <taxon>Spermatophyta</taxon>
        <taxon>Magnoliopsida</taxon>
        <taxon>eudicotyledons</taxon>
        <taxon>Gunneridae</taxon>
        <taxon>Pentapetalae</taxon>
        <taxon>rosids</taxon>
        <taxon>fabids</taxon>
        <taxon>Malpighiales</taxon>
        <taxon>Euphorbiaceae</taxon>
        <taxon>Crotonoideae</taxon>
        <taxon>Manihoteae</taxon>
        <taxon>Manihot</taxon>
    </lineage>
</organism>
<dbReference type="Pfam" id="PF00657">
    <property type="entry name" value="Lipase_GDSL"/>
    <property type="match status" value="1"/>
</dbReference>
<accession>A0A2C9VQ40</accession>
<evidence type="ECO:0000313" key="7">
    <source>
        <dbReference type="Proteomes" id="UP000091857"/>
    </source>
</evidence>
<evidence type="ECO:0000256" key="5">
    <source>
        <dbReference type="SAM" id="SignalP"/>
    </source>
</evidence>
<dbReference type="InterPro" id="IPR035669">
    <property type="entry name" value="SGNH_plant_lipase-like"/>
</dbReference>
<feature type="chain" id="PRO_5013220258" evidence="5">
    <location>
        <begin position="26"/>
        <end position="384"/>
    </location>
</feature>
<keyword evidence="7" id="KW-1185">Reference proteome</keyword>
<evidence type="ECO:0000256" key="4">
    <source>
        <dbReference type="ARBA" id="ARBA00023180"/>
    </source>
</evidence>